<dbReference type="InterPro" id="IPR000531">
    <property type="entry name" value="Beta-barrel_TonB"/>
</dbReference>
<evidence type="ECO:0000256" key="1">
    <source>
        <dbReference type="ARBA" id="ARBA00004571"/>
    </source>
</evidence>
<dbReference type="InterPro" id="IPR039426">
    <property type="entry name" value="TonB-dep_rcpt-like"/>
</dbReference>
<feature type="domain" description="TonB-dependent receptor-like beta-barrel" evidence="7">
    <location>
        <begin position="266"/>
        <end position="653"/>
    </location>
</feature>
<evidence type="ECO:0000313" key="10">
    <source>
        <dbReference type="Proteomes" id="UP001348805"/>
    </source>
</evidence>
<keyword evidence="4" id="KW-0798">TonB box</keyword>
<dbReference type="Gene3D" id="2.40.170.20">
    <property type="entry name" value="TonB-dependent receptor, beta-barrel domain"/>
    <property type="match status" value="1"/>
</dbReference>
<dbReference type="Proteomes" id="UP001348805">
    <property type="component" value="Segment"/>
</dbReference>
<feature type="domain" description="TonB-dependent receptor plug" evidence="8">
    <location>
        <begin position="50"/>
        <end position="150"/>
    </location>
</feature>
<dbReference type="SUPFAM" id="SSF56935">
    <property type="entry name" value="Porins"/>
    <property type="match status" value="1"/>
</dbReference>
<evidence type="ECO:0000256" key="2">
    <source>
        <dbReference type="ARBA" id="ARBA00022448"/>
    </source>
</evidence>
<evidence type="ECO:0008006" key="11">
    <source>
        <dbReference type="Google" id="ProtNLM"/>
    </source>
</evidence>
<dbReference type="Gene3D" id="2.170.130.10">
    <property type="entry name" value="TonB-dependent receptor, plug domain"/>
    <property type="match status" value="1"/>
</dbReference>
<evidence type="ECO:0000259" key="8">
    <source>
        <dbReference type="Pfam" id="PF07715"/>
    </source>
</evidence>
<evidence type="ECO:0000256" key="4">
    <source>
        <dbReference type="ARBA" id="ARBA00023077"/>
    </source>
</evidence>
<dbReference type="Pfam" id="PF00593">
    <property type="entry name" value="TonB_dep_Rec_b-barrel"/>
    <property type="match status" value="1"/>
</dbReference>
<dbReference type="PROSITE" id="PS52016">
    <property type="entry name" value="TONB_DEPENDENT_REC_3"/>
    <property type="match status" value="1"/>
</dbReference>
<accession>A0ABZ0Z0N7</accession>
<keyword evidence="5" id="KW-0472">Membrane</keyword>
<name>A0ABZ0Z0N7_9CAUD</name>
<dbReference type="InterPro" id="IPR036942">
    <property type="entry name" value="Beta-barrel_TonB_sf"/>
</dbReference>
<dbReference type="InterPro" id="IPR012910">
    <property type="entry name" value="Plug_dom"/>
</dbReference>
<keyword evidence="10" id="KW-1185">Reference proteome</keyword>
<keyword evidence="3" id="KW-0812">Transmembrane</keyword>
<organism evidence="9 10">
    <name type="scientific">phage Lak_Megaphage_RVC_AP3_GC26</name>
    <dbReference type="NCBI Taxonomy" id="3109225"/>
    <lineage>
        <taxon>Viruses</taxon>
        <taxon>Duplodnaviria</taxon>
        <taxon>Heunggongvirae</taxon>
        <taxon>Uroviricota</taxon>
        <taxon>Caudoviricetes</taxon>
        <taxon>Caudoviricetes code 15 clade</taxon>
    </lineage>
</organism>
<keyword evidence="6" id="KW-0998">Cell outer membrane</keyword>
<sequence>MKNFILCLLISFVSVFNSYADTVTDTLTALKLKEVTVTSLYRNNVQTGSMINTSTIKMMNHGQGADYVLSTLPNIYAYNDNGTQMGYCYFRMRGMGQERMNVTLDGMPWNEAEDFGCYFSNSPDLMSSLHSIKVEKGASVTNNGTAAYAGNVSLESVDLRKDTDSWFDIGYGSFNSSRVSGVYNMGLKNHWGLHIRATSQQTDGYKENTYNNSKSITLKTGYFFNDKHSLDFLTMTGYHRNGQGFMGLTEDMIPKHPTPFKQMKSGNRQQETDDFLTTYNRFQYKGILSDKVLLSSSLYWQHQTGNYRIGWDDPSRPTGSVLNNYHLNYNLTGFNTVIKYYPANNLSLTTGVNAYVYHRRHKGYDIANSDSIITAWKNPGLTPYYDNAGTKPDVNVFANVKYQPINKFTIDAALQYRYTSLHYRVNTPAIGINGDSDFNHDWNFINYSFGLTYDIDKYSKVYARYAVTNREPSRTDMFGGEYRTDESEMNTQSERVHDVELGYEIRNNKINFNINGFYMNFSNELVATGELSSMNGLPLHKQHDSYRLGLELAMDYNPVNTLHLIANASWSENKLKNINGKEMNHTFSPSSTLFAEANYSVNKIKFGVNTNFRSSMYMDIYNNHQLKENLTLNAYVNARVSKIVEFSLNLNNITNRLNFSNGSVDIPSDTAYYLVDSPFNMFATAKFHF</sequence>
<evidence type="ECO:0000256" key="5">
    <source>
        <dbReference type="ARBA" id="ARBA00023136"/>
    </source>
</evidence>
<evidence type="ECO:0000256" key="3">
    <source>
        <dbReference type="ARBA" id="ARBA00022692"/>
    </source>
</evidence>
<keyword evidence="2" id="KW-0813">Transport</keyword>
<comment type="subcellular location">
    <subcellularLocation>
        <location evidence="1">Cell outer membrane</location>
        <topology evidence="1">Multi-pass membrane protein</topology>
    </subcellularLocation>
</comment>
<evidence type="ECO:0000256" key="6">
    <source>
        <dbReference type="ARBA" id="ARBA00023237"/>
    </source>
</evidence>
<protein>
    <recommendedName>
        <fullName evidence="11">TonB-dependent receptor</fullName>
    </recommendedName>
</protein>
<proteinExistence type="predicted"/>
<evidence type="ECO:0000313" key="9">
    <source>
        <dbReference type="EMBL" id="WQJ51647.1"/>
    </source>
</evidence>
<dbReference type="EMBL" id="OR769219">
    <property type="protein sequence ID" value="WQJ51647.1"/>
    <property type="molecule type" value="Genomic_DNA"/>
</dbReference>
<reference evidence="9 10" key="1">
    <citation type="submission" date="2023-11" db="EMBL/GenBank/DDBJ databases">
        <authorList>
            <person name="Cook R."/>
            <person name="Crisci M."/>
            <person name="Pye H."/>
            <person name="Adriaenssens E."/>
            <person name="Santini J."/>
        </authorList>
    </citation>
    <scope>NUCLEOTIDE SEQUENCE [LARGE SCALE GENOMIC DNA]</scope>
    <source>
        <strain evidence="9">Lak_Megaphage_RVC_AP3_GC26</strain>
    </source>
</reference>
<dbReference type="InterPro" id="IPR037066">
    <property type="entry name" value="Plug_dom_sf"/>
</dbReference>
<dbReference type="Pfam" id="PF07715">
    <property type="entry name" value="Plug"/>
    <property type="match status" value="1"/>
</dbReference>
<evidence type="ECO:0000259" key="7">
    <source>
        <dbReference type="Pfam" id="PF00593"/>
    </source>
</evidence>